<organism evidence="2 3">
    <name type="scientific">Cottoperca gobio</name>
    <name type="common">Frogmouth</name>
    <name type="synonym">Aphritis gobio</name>
    <dbReference type="NCBI Taxonomy" id="56716"/>
    <lineage>
        <taxon>Eukaryota</taxon>
        <taxon>Metazoa</taxon>
        <taxon>Chordata</taxon>
        <taxon>Craniata</taxon>
        <taxon>Vertebrata</taxon>
        <taxon>Euteleostomi</taxon>
        <taxon>Actinopterygii</taxon>
        <taxon>Neopterygii</taxon>
        <taxon>Teleostei</taxon>
        <taxon>Neoteleostei</taxon>
        <taxon>Acanthomorphata</taxon>
        <taxon>Eupercaria</taxon>
        <taxon>Perciformes</taxon>
        <taxon>Notothenioidei</taxon>
        <taxon>Bovichtidae</taxon>
        <taxon>Cottoperca</taxon>
    </lineage>
</organism>
<accession>A0A6J2RT78</accession>
<dbReference type="AlphaFoldDB" id="A0A6J2RT78"/>
<keyword evidence="2" id="KW-1185">Reference proteome</keyword>
<feature type="region of interest" description="Disordered" evidence="1">
    <location>
        <begin position="71"/>
        <end position="145"/>
    </location>
</feature>
<dbReference type="OrthoDB" id="8959084at2759"/>
<sequence>MSVDSKNSCVLLSSRDSRTSCVFQNEDEKDDIPGVGEESVLEMLSYSKFSNLETWLCMPSSLLLPRALDSTRTSSSSSTSSHASNHSSNSQPISSSSSSPASVSRRSTCSDPGETAAPLRSSERDPPSLSPALGKEMPFLTTSPLPILSSTPAGGHCTPHSGVSIRKRRRLAASPGGLHWTSAGSVQRDFWSPDLSPVNTTAGGGARSLPLAEGGGAAWAGDRAALRKAVSVDDRLLQPHLRLLSRLERGRKKLRNKQLCSSLSSVEVQRAFDAHATQLVTHPVGEPTRCQSRRRALPASLICRLLARHMNAGFAVLINPRRSQQARHILMKERSSSDITERVLSRQHAARLDIHRNTIRLREEARRRDEGWIQRQVSGDEQLHASDLLMKFATIKLYL</sequence>
<reference evidence="3" key="1">
    <citation type="submission" date="2025-08" db="UniProtKB">
        <authorList>
            <consortium name="RefSeq"/>
        </authorList>
    </citation>
    <scope>IDENTIFICATION</scope>
</reference>
<dbReference type="GeneID" id="115024917"/>
<gene>
    <name evidence="3" type="primary">LOC115024917</name>
</gene>
<proteinExistence type="predicted"/>
<protein>
    <submittedName>
        <fullName evidence="3">Uncharacterized protein DDB_G0271670-like</fullName>
    </submittedName>
</protein>
<name>A0A6J2RT78_COTGO</name>
<feature type="compositionally biased region" description="Low complexity" evidence="1">
    <location>
        <begin position="71"/>
        <end position="110"/>
    </location>
</feature>
<dbReference type="KEGG" id="cgob:115024917"/>
<evidence type="ECO:0000313" key="2">
    <source>
        <dbReference type="Proteomes" id="UP000504630"/>
    </source>
</evidence>
<evidence type="ECO:0000256" key="1">
    <source>
        <dbReference type="SAM" id="MobiDB-lite"/>
    </source>
</evidence>
<dbReference type="Proteomes" id="UP000504630">
    <property type="component" value="Chromosome 19"/>
</dbReference>
<dbReference type="RefSeq" id="XP_029312642.1">
    <property type="nucleotide sequence ID" value="XM_029456782.1"/>
</dbReference>
<dbReference type="InParanoid" id="A0A6J2RT78"/>
<evidence type="ECO:0000313" key="3">
    <source>
        <dbReference type="RefSeq" id="XP_029312642.1"/>
    </source>
</evidence>